<evidence type="ECO:0000256" key="1">
    <source>
        <dbReference type="ARBA" id="ARBA00022763"/>
    </source>
</evidence>
<keyword evidence="1" id="KW-0227">DNA damage</keyword>
<reference evidence="3 4" key="1">
    <citation type="submission" date="2019-02" db="EMBL/GenBank/DDBJ databases">
        <title>Prokaryotic population dynamics and viral predation in marine succession experiment using metagenomics: the confinement effect.</title>
        <authorList>
            <person name="Haro-Moreno J.M."/>
            <person name="Rodriguez-Valera F."/>
            <person name="Lopez-Perez M."/>
        </authorList>
    </citation>
    <scope>NUCLEOTIDE SEQUENCE [LARGE SCALE GENOMIC DNA]</scope>
    <source>
        <strain evidence="3">MED-G157</strain>
    </source>
</reference>
<name>A0A520RXX3_9GAMM</name>
<dbReference type="PANTHER" id="PTHR43003:SF5">
    <property type="entry name" value="DNA-3-METHYLADENINE GLYCOSYLASE"/>
    <property type="match status" value="1"/>
</dbReference>
<proteinExistence type="predicted"/>
<dbReference type="Proteomes" id="UP000316199">
    <property type="component" value="Unassembled WGS sequence"/>
</dbReference>
<organism evidence="3 4">
    <name type="scientific">OM182 bacterium</name>
    <dbReference type="NCBI Taxonomy" id="2510334"/>
    <lineage>
        <taxon>Bacteria</taxon>
        <taxon>Pseudomonadati</taxon>
        <taxon>Pseudomonadota</taxon>
        <taxon>Gammaproteobacteria</taxon>
        <taxon>OMG group</taxon>
        <taxon>OM182 clade</taxon>
    </lineage>
</organism>
<dbReference type="Gene3D" id="1.10.340.30">
    <property type="entry name" value="Hypothetical protein, domain 2"/>
    <property type="match status" value="1"/>
</dbReference>
<dbReference type="InterPro" id="IPR011257">
    <property type="entry name" value="DNA_glycosylase"/>
</dbReference>
<dbReference type="GO" id="GO:0006307">
    <property type="term" value="P:DNA alkylation repair"/>
    <property type="evidence" value="ECO:0007669"/>
    <property type="project" value="TreeGrafter"/>
</dbReference>
<dbReference type="GO" id="GO:0032131">
    <property type="term" value="F:alkylated DNA binding"/>
    <property type="evidence" value="ECO:0007669"/>
    <property type="project" value="TreeGrafter"/>
</dbReference>
<dbReference type="EMBL" id="SHAG01000051">
    <property type="protein sequence ID" value="RZO75025.1"/>
    <property type="molecule type" value="Genomic_DNA"/>
</dbReference>
<evidence type="ECO:0000256" key="2">
    <source>
        <dbReference type="ARBA" id="ARBA00023204"/>
    </source>
</evidence>
<comment type="caution">
    <text evidence="3">The sequence shown here is derived from an EMBL/GenBank/DDBJ whole genome shotgun (WGS) entry which is preliminary data.</text>
</comment>
<dbReference type="AlphaFoldDB" id="A0A520RXX3"/>
<dbReference type="Gene3D" id="1.10.1670.40">
    <property type="match status" value="1"/>
</dbReference>
<evidence type="ECO:0000313" key="4">
    <source>
        <dbReference type="Proteomes" id="UP000316199"/>
    </source>
</evidence>
<dbReference type="PANTHER" id="PTHR43003">
    <property type="entry name" value="DNA-3-METHYLADENINE GLYCOSYLASE"/>
    <property type="match status" value="1"/>
</dbReference>
<sequence>MSEKIHQYLLANTLDVSRRLNKLITSNGPIFLKVQRSGDLILQLAKIVAGQQLSTKAADSIWSRVELMINENDTTVSKLFVGKNSNILRSCGLSRNKIRAIIGMVASFKAKKLSKEALFEKEYTSLTQAITSLWGFGVWSSDMVAISFFGHEDVWPDKDLAIRKGIERLAENDFDKQQEILNVCSPYRTYLARHIWQGLDQKKI</sequence>
<gene>
    <name evidence="3" type="ORF">EVA68_07955</name>
</gene>
<accession>A0A520RXX3</accession>
<dbReference type="GO" id="GO:0006285">
    <property type="term" value="P:base-excision repair, AP site formation"/>
    <property type="evidence" value="ECO:0007669"/>
    <property type="project" value="TreeGrafter"/>
</dbReference>
<dbReference type="GO" id="GO:0032993">
    <property type="term" value="C:protein-DNA complex"/>
    <property type="evidence" value="ECO:0007669"/>
    <property type="project" value="TreeGrafter"/>
</dbReference>
<dbReference type="InterPro" id="IPR051912">
    <property type="entry name" value="Alkylbase_DNA_Glycosylase/TA"/>
</dbReference>
<keyword evidence="2" id="KW-0234">DNA repair</keyword>
<evidence type="ECO:0000313" key="3">
    <source>
        <dbReference type="EMBL" id="RZO75025.1"/>
    </source>
</evidence>
<dbReference type="GO" id="GO:0008725">
    <property type="term" value="F:DNA-3-methyladenine glycosylase activity"/>
    <property type="evidence" value="ECO:0007669"/>
    <property type="project" value="TreeGrafter"/>
</dbReference>
<protein>
    <submittedName>
        <fullName evidence="3">DNA-3-methyladenine glycosylase 2 family protein</fullName>
    </submittedName>
</protein>
<dbReference type="SUPFAM" id="SSF48150">
    <property type="entry name" value="DNA-glycosylase"/>
    <property type="match status" value="1"/>
</dbReference>
<dbReference type="GO" id="GO:0043916">
    <property type="term" value="F:DNA-7-methylguanine glycosylase activity"/>
    <property type="evidence" value="ECO:0007669"/>
    <property type="project" value="TreeGrafter"/>
</dbReference>